<dbReference type="PANTHER" id="PTHR44924:SF1">
    <property type="entry name" value="DNAJ SUBFAMILY A MEMBER 2"/>
    <property type="match status" value="1"/>
</dbReference>
<dbReference type="InterPro" id="IPR012445">
    <property type="entry name" value="ATG101"/>
</dbReference>
<reference evidence="3 4" key="1">
    <citation type="journal article" date="2011" name="J. Gen. Appl. Microbiol.">
        <title>Draft genome sequencing of the enigmatic yeast Saitoella complicata.</title>
        <authorList>
            <person name="Nishida H."/>
            <person name="Hamamoto M."/>
            <person name="Sugiyama J."/>
        </authorList>
    </citation>
    <scope>NUCLEOTIDE SEQUENCE [LARGE SCALE GENOMIC DNA]</scope>
    <source>
        <strain evidence="3 4">NRRL Y-17804</strain>
    </source>
</reference>
<dbReference type="InterPro" id="IPR036869">
    <property type="entry name" value="J_dom_sf"/>
</dbReference>
<dbReference type="PRINTS" id="PR00625">
    <property type="entry name" value="JDOMAIN"/>
</dbReference>
<keyword evidence="4" id="KW-1185">Reference proteome</keyword>
<feature type="compositionally biased region" description="Basic and acidic residues" evidence="1">
    <location>
        <begin position="212"/>
        <end position="226"/>
    </location>
</feature>
<feature type="compositionally biased region" description="Basic and acidic residues" evidence="1">
    <location>
        <begin position="186"/>
        <end position="196"/>
    </location>
</feature>
<dbReference type="InterPro" id="IPR026894">
    <property type="entry name" value="DnaJ_X"/>
</dbReference>
<dbReference type="Pfam" id="PF14308">
    <property type="entry name" value="DnaJ-X"/>
    <property type="match status" value="1"/>
</dbReference>
<sequence length="662" mass="75315">MSSSDPVATRVRGSYVEATCPTCYAALEYELPPAEVLQAQAQLQLKCAKCDKVFSVKSPKAKASKPKARKFGTQTDPLDRTYYDLLKVDVTATEEEIKKSYRKLAVKMHPDKGGSEEEFAKLSEAYTTLADSTLRRQYNEYGLKGSQGADGADGIHPEKFFQDIFGGERFHDYIGTIAIGREMGETMARHQAREEAGQDPNAEPEQDEESEEEKKMKEAEKEEERQKRVKTLTENLKSKLDSYAYDKQDGGAKERFRQKMYHEADELKTEKYGIELLHAVGYTYRMKALSSSLHPKKGWTLGGYIPSIREKTYMISSTFSTIKKAYTVQSAFTAIQKAEARGCSPEEKAKLEQKAAEIAMGALWAGARMEVEGVIRDVCDNVLWDDPSVDNDVKVRRVEALEMLGHIFESTKGDKMEEEFVKINVGGTRQNLFLTFSIWRARASAQTCLRSMRRYLPSTKMPEQHVLELEDIDRGFMKEMVKAVLHSILFNRIFVNVRPRSREFLNVTYPFVDNDQDLEVLLDERTSSLLNALSPAPSPTTSPPPGQGHARGQLAMSFYEKRVRKAWFSTQEESVVWERWLIVVDTITPRTERERLRSQREMERQLNETLLKIVRIANEKKEHIPPILTGEANPFPYEIHIVKGEGEGWVGGLKKLLVDQPS</sequence>
<proteinExistence type="predicted"/>
<dbReference type="GO" id="GO:0006914">
    <property type="term" value="P:autophagy"/>
    <property type="evidence" value="ECO:0007669"/>
    <property type="project" value="InterPro"/>
</dbReference>
<dbReference type="AlphaFoldDB" id="A0A0E9N9K7"/>
<dbReference type="Gene3D" id="1.10.287.110">
    <property type="entry name" value="DnaJ domain"/>
    <property type="match status" value="1"/>
</dbReference>
<comment type="caution">
    <text evidence="3">The sequence shown here is derived from an EMBL/GenBank/DDBJ whole genome shotgun (WGS) entry which is preliminary data.</text>
</comment>
<evidence type="ECO:0000259" key="2">
    <source>
        <dbReference type="PROSITE" id="PS50076"/>
    </source>
</evidence>
<name>A0A0E9N9K7_SAICN</name>
<evidence type="ECO:0000313" key="4">
    <source>
        <dbReference type="Proteomes" id="UP000033140"/>
    </source>
</evidence>
<dbReference type="PANTHER" id="PTHR44924">
    <property type="entry name" value="DNAJ SUBFAMILY A MEMBER 2"/>
    <property type="match status" value="1"/>
</dbReference>
<dbReference type="SMART" id="SM00271">
    <property type="entry name" value="DnaJ"/>
    <property type="match status" value="1"/>
</dbReference>
<reference evidence="3 4" key="3">
    <citation type="journal article" date="2015" name="Genome Announc.">
        <title>Draft Genome Sequence of the Archiascomycetous Yeast Saitoella complicata.</title>
        <authorList>
            <person name="Yamauchi K."/>
            <person name="Kondo S."/>
            <person name="Hamamoto M."/>
            <person name="Takahashi Y."/>
            <person name="Ogura Y."/>
            <person name="Hayashi T."/>
            <person name="Nishida H."/>
        </authorList>
    </citation>
    <scope>NUCLEOTIDE SEQUENCE [LARGE SCALE GENOMIC DNA]</scope>
    <source>
        <strain evidence="3 4">NRRL Y-17804</strain>
    </source>
</reference>
<accession>A0A0E9N9K7</accession>
<reference evidence="3 4" key="2">
    <citation type="journal article" date="2014" name="J. Gen. Appl. Microbiol.">
        <title>The early diverging ascomycetous budding yeast Saitoella complicata has three histone deacetylases belonging to the Clr6, Hos2, and Rpd3 lineages.</title>
        <authorList>
            <person name="Nishida H."/>
            <person name="Matsumoto T."/>
            <person name="Kondo S."/>
            <person name="Hamamoto M."/>
            <person name="Yoshikawa H."/>
        </authorList>
    </citation>
    <scope>NUCLEOTIDE SEQUENCE [LARGE SCALE GENOMIC DNA]</scope>
    <source>
        <strain evidence="3 4">NRRL Y-17804</strain>
    </source>
</reference>
<gene>
    <name evidence="3" type="ORF">G7K_0336-t2</name>
</gene>
<dbReference type="Pfam" id="PF07855">
    <property type="entry name" value="ATG101"/>
    <property type="match status" value="1"/>
</dbReference>
<dbReference type="PROSITE" id="PS50076">
    <property type="entry name" value="DNAJ_2"/>
    <property type="match status" value="1"/>
</dbReference>
<dbReference type="Pfam" id="PF00226">
    <property type="entry name" value="DnaJ"/>
    <property type="match status" value="1"/>
</dbReference>
<evidence type="ECO:0000313" key="3">
    <source>
        <dbReference type="EMBL" id="GAO46095.1"/>
    </source>
</evidence>
<protein>
    <recommendedName>
        <fullName evidence="2">J domain-containing protein</fullName>
    </recommendedName>
</protein>
<evidence type="ECO:0000256" key="1">
    <source>
        <dbReference type="SAM" id="MobiDB-lite"/>
    </source>
</evidence>
<feature type="region of interest" description="Disordered" evidence="1">
    <location>
        <begin position="186"/>
        <end position="228"/>
    </location>
</feature>
<dbReference type="EMBL" id="BACD03000002">
    <property type="protein sequence ID" value="GAO46095.1"/>
    <property type="molecule type" value="Genomic_DNA"/>
</dbReference>
<organism evidence="3 4">
    <name type="scientific">Saitoella complicata (strain BCRC 22490 / CBS 7301 / JCM 7358 / NBRC 10748 / NRRL Y-17804)</name>
    <dbReference type="NCBI Taxonomy" id="698492"/>
    <lineage>
        <taxon>Eukaryota</taxon>
        <taxon>Fungi</taxon>
        <taxon>Dikarya</taxon>
        <taxon>Ascomycota</taxon>
        <taxon>Taphrinomycotina</taxon>
        <taxon>Taphrinomycotina incertae sedis</taxon>
        <taxon>Saitoella</taxon>
    </lineage>
</organism>
<dbReference type="Proteomes" id="UP000033140">
    <property type="component" value="Unassembled WGS sequence"/>
</dbReference>
<feature type="domain" description="J" evidence="2">
    <location>
        <begin position="81"/>
        <end position="142"/>
    </location>
</feature>
<dbReference type="InterPro" id="IPR001623">
    <property type="entry name" value="DnaJ_domain"/>
</dbReference>
<feature type="compositionally biased region" description="Acidic residues" evidence="1">
    <location>
        <begin position="202"/>
        <end position="211"/>
    </location>
</feature>
<dbReference type="SUPFAM" id="SSF46565">
    <property type="entry name" value="Chaperone J-domain"/>
    <property type="match status" value="1"/>
</dbReference>
<dbReference type="CDD" id="cd06257">
    <property type="entry name" value="DnaJ"/>
    <property type="match status" value="1"/>
</dbReference>
<dbReference type="STRING" id="698492.A0A0E9N9K7"/>